<evidence type="ECO:0000256" key="1">
    <source>
        <dbReference type="ARBA" id="ARBA00022679"/>
    </source>
</evidence>
<dbReference type="GO" id="GO:0016740">
    <property type="term" value="F:transferase activity"/>
    <property type="evidence" value="ECO:0007669"/>
    <property type="project" value="UniProtKB-KW"/>
</dbReference>
<evidence type="ECO:0000313" key="3">
    <source>
        <dbReference type="EMBL" id="CAB4735937.1"/>
    </source>
</evidence>
<dbReference type="InterPro" id="IPR044855">
    <property type="entry name" value="CoA-Trfase_III_dom3_sf"/>
</dbReference>
<dbReference type="InterPro" id="IPR050509">
    <property type="entry name" value="CoA-transferase_III"/>
</dbReference>
<sequence length="797" mass="86850">MSTGPLHGLRVVDLTDDSGRFATKLLAETGASIVRAGRGDSGPPMRDPETAARGGVLDWWYDGGKHRLDLDLDTEAGRDAYRRLAAVADLIIDTEPPGRLAALGLAHADLQVSNPKLVQISLTPYGLTGPRKDWQSSDLVAAAMGGVLSVSGTAEQAVNPWGRQNNHFASMMAAICAVAGVYSARETGTGQLVDLSMHEVVSTTVEQIFFQHWFDDILEPMLGMPKHALRMASRHWLGAYAVTPAKTGACMVTVSPLPIAMYQWMGEQGDEEGTALSAMAPEEYLAQVERGMTAFKNFAKTVDSGTLFHKAQELHVAFGEVQTVAQVAENPQYEFRGTFRPTEGHSEVRSPGPYAVFSGTKVPDQQPPAAAPTSVDDILREWGAYPTLEPSTHPKRSGPYSGGKPLEGIRVVDFTWVLAGPMCCRILGDLGADILKFQTAERATLVNSPDFPYYYVWNRSKRSASLNMKHEQALAIIKPMIEQSDVIIENFSAGVLARWGIGYEQVKEWNPGIIYVTMSGPGHEGPWKNMITYAPTIHALCGLTHLSNPADRLDVGPGFSLNDHAAGFLGALGVLSAIEARRSSGTGQRVDIAQMETGTYLIGSAMLDYLSNGREAQPNGNVDPFGHHCPNEVYRCGDLREIALTVRTDDEWRRLCNMVGPLLSTLAKDPECDTVAGRFARRHEIDAALCEWSQNRIARVAVDSLQSIGIPSGYVQNGEDLMKDPQHVSRNLFRSGEHQVFGERPYDRFPGLWSGTDLEPYLLSPGYLGEHNFEIFTELSGMTDEDVALGMGDGLFG</sequence>
<evidence type="ECO:0000313" key="5">
    <source>
        <dbReference type="EMBL" id="CAB5063727.1"/>
    </source>
</evidence>
<gene>
    <name evidence="2" type="ORF">UFOPK2602_00652</name>
    <name evidence="3" type="ORF">UFOPK2806_00026</name>
    <name evidence="4" type="ORF">UFOPK3417_01512</name>
    <name evidence="5" type="ORF">UFOPK4306_01301</name>
</gene>
<protein>
    <submittedName>
        <fullName evidence="2">Unannotated protein</fullName>
    </submittedName>
</protein>
<dbReference type="PANTHER" id="PTHR48228">
    <property type="entry name" value="SUCCINYL-COA--D-CITRAMALATE COA-TRANSFERASE"/>
    <property type="match status" value="1"/>
</dbReference>
<dbReference type="AlphaFoldDB" id="A0A6J6PYJ9"/>
<dbReference type="EMBL" id="CAEZXX010000033">
    <property type="protein sequence ID" value="CAB4702253.1"/>
    <property type="molecule type" value="Genomic_DNA"/>
</dbReference>
<dbReference type="Gene3D" id="3.40.50.10540">
    <property type="entry name" value="Crotonobetainyl-coa:carnitine coa-transferase, domain 1"/>
    <property type="match status" value="2"/>
</dbReference>
<dbReference type="PANTHER" id="PTHR48228:SF6">
    <property type="entry name" value="L-CARNITINE COA-TRANSFERASE"/>
    <property type="match status" value="1"/>
</dbReference>
<accession>A0A6J6PYJ9</accession>
<dbReference type="Gene3D" id="3.30.1540.10">
    <property type="entry name" value="formyl-coa transferase, domain 3"/>
    <property type="match status" value="2"/>
</dbReference>
<proteinExistence type="predicted"/>
<evidence type="ECO:0000313" key="4">
    <source>
        <dbReference type="EMBL" id="CAB4882550.1"/>
    </source>
</evidence>
<dbReference type="InterPro" id="IPR023606">
    <property type="entry name" value="CoA-Trfase_III_dom_1_sf"/>
</dbReference>
<dbReference type="EMBL" id="CAFBQP010000046">
    <property type="protein sequence ID" value="CAB5063727.1"/>
    <property type="molecule type" value="Genomic_DNA"/>
</dbReference>
<name>A0A6J6PYJ9_9ZZZZ</name>
<evidence type="ECO:0000313" key="2">
    <source>
        <dbReference type="EMBL" id="CAB4702253.1"/>
    </source>
</evidence>
<dbReference type="InterPro" id="IPR003673">
    <property type="entry name" value="CoA-Trfase_fam_III"/>
</dbReference>
<reference evidence="2" key="1">
    <citation type="submission" date="2020-05" db="EMBL/GenBank/DDBJ databases">
        <authorList>
            <person name="Chiriac C."/>
            <person name="Salcher M."/>
            <person name="Ghai R."/>
            <person name="Kavagutti S V."/>
        </authorList>
    </citation>
    <scope>NUCLEOTIDE SEQUENCE</scope>
</reference>
<dbReference type="EMBL" id="CAFBLR010000171">
    <property type="protein sequence ID" value="CAB4882550.1"/>
    <property type="molecule type" value="Genomic_DNA"/>
</dbReference>
<dbReference type="EMBL" id="CAEZYY010000001">
    <property type="protein sequence ID" value="CAB4735937.1"/>
    <property type="molecule type" value="Genomic_DNA"/>
</dbReference>
<dbReference type="Pfam" id="PF02515">
    <property type="entry name" value="CoA_transf_3"/>
    <property type="match status" value="2"/>
</dbReference>
<keyword evidence="1" id="KW-0808">Transferase</keyword>
<dbReference type="SUPFAM" id="SSF89796">
    <property type="entry name" value="CoA-transferase family III (CaiB/BaiF)"/>
    <property type="match status" value="2"/>
</dbReference>
<organism evidence="2">
    <name type="scientific">freshwater metagenome</name>
    <dbReference type="NCBI Taxonomy" id="449393"/>
    <lineage>
        <taxon>unclassified sequences</taxon>
        <taxon>metagenomes</taxon>
        <taxon>ecological metagenomes</taxon>
    </lineage>
</organism>